<dbReference type="WBParaSite" id="ALUE_0002156001-mRNA-1">
    <property type="protein sequence ID" value="ALUE_0002156001-mRNA-1"/>
    <property type="gene ID" value="ALUE_0002156001"/>
</dbReference>
<organism evidence="1 2">
    <name type="scientific">Ascaris lumbricoides</name>
    <name type="common">Giant roundworm</name>
    <dbReference type="NCBI Taxonomy" id="6252"/>
    <lineage>
        <taxon>Eukaryota</taxon>
        <taxon>Metazoa</taxon>
        <taxon>Ecdysozoa</taxon>
        <taxon>Nematoda</taxon>
        <taxon>Chromadorea</taxon>
        <taxon>Rhabditida</taxon>
        <taxon>Spirurina</taxon>
        <taxon>Ascaridomorpha</taxon>
        <taxon>Ascaridoidea</taxon>
        <taxon>Ascarididae</taxon>
        <taxon>Ascaris</taxon>
    </lineage>
</organism>
<keyword evidence="1" id="KW-1185">Reference proteome</keyword>
<dbReference type="AlphaFoldDB" id="A0A0M3IS32"/>
<proteinExistence type="predicted"/>
<dbReference type="Proteomes" id="UP000036681">
    <property type="component" value="Unplaced"/>
</dbReference>
<evidence type="ECO:0000313" key="1">
    <source>
        <dbReference type="Proteomes" id="UP000036681"/>
    </source>
</evidence>
<protein>
    <submittedName>
        <fullName evidence="2">Integrase</fullName>
    </submittedName>
</protein>
<name>A0A0M3IS32_ASCLU</name>
<accession>A0A0M3IS32</accession>
<evidence type="ECO:0000313" key="2">
    <source>
        <dbReference type="WBParaSite" id="ALUE_0002156001-mRNA-1"/>
    </source>
</evidence>
<sequence>MRQHEAIKCKKRALEHGIYAHDDSDSDPLVEDDLLAGLRNTYAFDDDQYFSAYSQKVGLFPSTYRTILMC</sequence>
<reference evidence="2" key="1">
    <citation type="submission" date="2017-02" db="UniProtKB">
        <authorList>
            <consortium name="WormBaseParasite"/>
        </authorList>
    </citation>
    <scope>IDENTIFICATION</scope>
</reference>